<comment type="caution">
    <text evidence="1">The sequence shown here is derived from an EMBL/GenBank/DDBJ whole genome shotgun (WGS) entry which is preliminary data.</text>
</comment>
<dbReference type="EMBL" id="CAXAMN010007557">
    <property type="protein sequence ID" value="CAK9021932.1"/>
    <property type="molecule type" value="Genomic_DNA"/>
</dbReference>
<gene>
    <name evidence="1" type="ORF">CCMP2556_LOCUS14628</name>
</gene>
<proteinExistence type="predicted"/>
<name>A0ABP0K5S8_9DINO</name>
<dbReference type="Proteomes" id="UP001642484">
    <property type="component" value="Unassembled WGS sequence"/>
</dbReference>
<protein>
    <submittedName>
        <fullName evidence="1">Uncharacterized protein</fullName>
    </submittedName>
</protein>
<keyword evidence="2" id="KW-1185">Reference proteome</keyword>
<evidence type="ECO:0000313" key="1">
    <source>
        <dbReference type="EMBL" id="CAK9021932.1"/>
    </source>
</evidence>
<organism evidence="1 2">
    <name type="scientific">Durusdinium trenchii</name>
    <dbReference type="NCBI Taxonomy" id="1381693"/>
    <lineage>
        <taxon>Eukaryota</taxon>
        <taxon>Sar</taxon>
        <taxon>Alveolata</taxon>
        <taxon>Dinophyceae</taxon>
        <taxon>Suessiales</taxon>
        <taxon>Symbiodiniaceae</taxon>
        <taxon>Durusdinium</taxon>
    </lineage>
</organism>
<evidence type="ECO:0000313" key="2">
    <source>
        <dbReference type="Proteomes" id="UP001642484"/>
    </source>
</evidence>
<reference evidence="1 2" key="1">
    <citation type="submission" date="2024-02" db="EMBL/GenBank/DDBJ databases">
        <authorList>
            <person name="Chen Y."/>
            <person name="Shah S."/>
            <person name="Dougan E. K."/>
            <person name="Thang M."/>
            <person name="Chan C."/>
        </authorList>
    </citation>
    <scope>NUCLEOTIDE SEQUENCE [LARGE SCALE GENOMIC DNA]</scope>
</reference>
<sequence>MLIKHVQPVWFLKAILRNVAKENRFSSAFGFKVRVQRFGVVDDLSALDMGQLPAQLTLKQAPQRSFQSTSMPWCDSRDQSLVAGVVLEHTARIEDIHRPQTIVVGE</sequence>
<accession>A0ABP0K5S8</accession>